<dbReference type="Proteomes" id="UP000468591">
    <property type="component" value="Unassembled WGS sequence"/>
</dbReference>
<evidence type="ECO:0000313" key="2">
    <source>
        <dbReference type="EMBL" id="NEK22050.1"/>
    </source>
</evidence>
<feature type="region of interest" description="Disordered" evidence="1">
    <location>
        <begin position="1"/>
        <end position="28"/>
    </location>
</feature>
<comment type="caution">
    <text evidence="2">The sequence shown here is derived from an EMBL/GenBank/DDBJ whole genome shotgun (WGS) entry which is preliminary data.</text>
</comment>
<keyword evidence="3" id="KW-1185">Reference proteome</keyword>
<proteinExistence type="predicted"/>
<evidence type="ECO:0000313" key="3">
    <source>
        <dbReference type="Proteomes" id="UP000468591"/>
    </source>
</evidence>
<dbReference type="EMBL" id="JAABNT010000003">
    <property type="protein sequence ID" value="NEK22050.1"/>
    <property type="molecule type" value="Genomic_DNA"/>
</dbReference>
<name>A0A6P0C9E6_9RHOB</name>
<organism evidence="2 3">
    <name type="scientific">Sulfitobacter sediminilitoris</name>
    <dbReference type="NCBI Taxonomy" id="2698830"/>
    <lineage>
        <taxon>Bacteria</taxon>
        <taxon>Pseudomonadati</taxon>
        <taxon>Pseudomonadota</taxon>
        <taxon>Alphaproteobacteria</taxon>
        <taxon>Rhodobacterales</taxon>
        <taxon>Roseobacteraceae</taxon>
        <taxon>Sulfitobacter</taxon>
    </lineage>
</organism>
<sequence>MTAYAQYRAQQGTYRPLASRQPERRVRDVPLGMEGLDLEEVSRANRRNESLERGQTNWLSKSGFFGRADTDVAPLADDETYAARYYDAFQKDKSKDPKK</sequence>
<accession>A0A6P0C9E6</accession>
<evidence type="ECO:0000256" key="1">
    <source>
        <dbReference type="SAM" id="MobiDB-lite"/>
    </source>
</evidence>
<reference evidence="2 3" key="1">
    <citation type="submission" date="2020-01" db="EMBL/GenBank/DDBJ databases">
        <title>Sulfitobacter sediminilitoris sp. nov., isolated from a tidal flat.</title>
        <authorList>
            <person name="Park S."/>
            <person name="Yoon J.-H."/>
        </authorList>
    </citation>
    <scope>NUCLEOTIDE SEQUENCE [LARGE SCALE GENOMIC DNA]</scope>
    <source>
        <strain evidence="2 3">JBTF-M27</strain>
    </source>
</reference>
<protein>
    <submittedName>
        <fullName evidence="2">Uncharacterized protein</fullName>
    </submittedName>
</protein>
<gene>
    <name evidence="2" type="ORF">GV827_06505</name>
</gene>
<dbReference type="AlphaFoldDB" id="A0A6P0C9E6"/>